<evidence type="ECO:0000313" key="2">
    <source>
        <dbReference type="EMBL" id="MDO1581487.1"/>
    </source>
</evidence>
<dbReference type="InterPro" id="IPR000835">
    <property type="entry name" value="HTH_MarR-typ"/>
</dbReference>
<feature type="domain" description="HTH arsR-type" evidence="1">
    <location>
        <begin position="2"/>
        <end position="97"/>
    </location>
</feature>
<dbReference type="CDD" id="cd00090">
    <property type="entry name" value="HTH_ARSR"/>
    <property type="match status" value="1"/>
</dbReference>
<dbReference type="InterPro" id="IPR036388">
    <property type="entry name" value="WH-like_DNA-bd_sf"/>
</dbReference>
<evidence type="ECO:0000313" key="3">
    <source>
        <dbReference type="Proteomes" id="UP001169006"/>
    </source>
</evidence>
<name>A0ABT8SSV9_9HYPH</name>
<dbReference type="PRINTS" id="PR00778">
    <property type="entry name" value="HTHARSR"/>
</dbReference>
<reference evidence="2" key="2">
    <citation type="submission" date="2023-07" db="EMBL/GenBank/DDBJ databases">
        <authorList>
            <person name="Sun H."/>
        </authorList>
    </citation>
    <scope>NUCLEOTIDE SEQUENCE</scope>
    <source>
        <strain evidence="2">05753</strain>
    </source>
</reference>
<dbReference type="EMBL" id="JAUKWQ010000001">
    <property type="protein sequence ID" value="MDO1581487.1"/>
    <property type="molecule type" value="Genomic_DNA"/>
</dbReference>
<dbReference type="SMART" id="SM00418">
    <property type="entry name" value="HTH_ARSR"/>
    <property type="match status" value="1"/>
</dbReference>
<dbReference type="RefSeq" id="WP_302076042.1">
    <property type="nucleotide sequence ID" value="NZ_JAUKWQ010000001.1"/>
</dbReference>
<dbReference type="SUPFAM" id="SSF46785">
    <property type="entry name" value="Winged helix' DNA-binding domain"/>
    <property type="match status" value="1"/>
</dbReference>
<dbReference type="InterPro" id="IPR052543">
    <property type="entry name" value="HTH_Metal-responsive_Reg"/>
</dbReference>
<reference evidence="2" key="1">
    <citation type="journal article" date="2015" name="Int. J. Syst. Evol. Microbiol.">
        <title>Rhizobium oryzicola sp. nov., potential plant-growth-promoting endophytic bacteria isolated from rice roots.</title>
        <authorList>
            <person name="Zhang X.X."/>
            <person name="Gao J.S."/>
            <person name="Cao Y.H."/>
            <person name="Sheirdil R.A."/>
            <person name="Wang X.C."/>
            <person name="Zhang L."/>
        </authorList>
    </citation>
    <scope>NUCLEOTIDE SEQUENCE</scope>
    <source>
        <strain evidence="2">05753</strain>
    </source>
</reference>
<dbReference type="Proteomes" id="UP001169006">
    <property type="component" value="Unassembled WGS sequence"/>
</dbReference>
<dbReference type="PANTHER" id="PTHR39168">
    <property type="entry name" value="TRANSCRIPTIONAL REGULATOR-RELATED"/>
    <property type="match status" value="1"/>
</dbReference>
<dbReference type="InterPro" id="IPR001845">
    <property type="entry name" value="HTH_ArsR_DNA-bd_dom"/>
</dbReference>
<keyword evidence="3" id="KW-1185">Reference proteome</keyword>
<dbReference type="Gene3D" id="1.10.10.10">
    <property type="entry name" value="Winged helix-like DNA-binding domain superfamily/Winged helix DNA-binding domain"/>
    <property type="match status" value="1"/>
</dbReference>
<accession>A0ABT8SSV9</accession>
<dbReference type="Pfam" id="PF12802">
    <property type="entry name" value="MarR_2"/>
    <property type="match status" value="1"/>
</dbReference>
<protein>
    <submittedName>
        <fullName evidence="2">Helix-turn-helix transcriptional regulator</fullName>
    </submittedName>
</protein>
<evidence type="ECO:0000259" key="1">
    <source>
        <dbReference type="PROSITE" id="PS50987"/>
    </source>
</evidence>
<dbReference type="NCBIfam" id="NF033788">
    <property type="entry name" value="HTH_metalloreg"/>
    <property type="match status" value="1"/>
</dbReference>
<gene>
    <name evidence="2" type="ORF">Q2T52_05195</name>
</gene>
<sequence length="246" mass="26724">MSNIASGNAIAEIAHLIGDPARANMLLALMGGQALTAGELAFHGHVTAQTTSGHLSKMAEAGLIAMEKQGRHRYYRLASPDIAAAVHALMSVAAVGPKRHRPVGPRDEALRLARTCYDHMAGRLALAVADALVDHAYLLMADGAALVTEEGRRFFCDLGVDVDWSSSANRPLCRCCLDWSERRSHLAGRLGAALLQRLLDLNWLTRVPESRALAFSRLGEPALVKAFNLPDNWRERRSAVYPVLTE</sequence>
<dbReference type="InterPro" id="IPR011991">
    <property type="entry name" value="ArsR-like_HTH"/>
</dbReference>
<dbReference type="InterPro" id="IPR036390">
    <property type="entry name" value="WH_DNA-bd_sf"/>
</dbReference>
<dbReference type="PROSITE" id="PS50987">
    <property type="entry name" value="HTH_ARSR_2"/>
    <property type="match status" value="1"/>
</dbReference>
<organism evidence="2 3">
    <name type="scientific">Rhizobium oryzicola</name>
    <dbReference type="NCBI Taxonomy" id="1232668"/>
    <lineage>
        <taxon>Bacteria</taxon>
        <taxon>Pseudomonadati</taxon>
        <taxon>Pseudomonadota</taxon>
        <taxon>Alphaproteobacteria</taxon>
        <taxon>Hyphomicrobiales</taxon>
        <taxon>Rhizobiaceae</taxon>
        <taxon>Rhizobium/Agrobacterium group</taxon>
        <taxon>Rhizobium</taxon>
    </lineage>
</organism>
<comment type="caution">
    <text evidence="2">The sequence shown here is derived from an EMBL/GenBank/DDBJ whole genome shotgun (WGS) entry which is preliminary data.</text>
</comment>
<proteinExistence type="predicted"/>
<dbReference type="PANTHER" id="PTHR39168:SF1">
    <property type="entry name" value="TRANSCRIPTIONAL REGULATORY PROTEIN"/>
    <property type="match status" value="1"/>
</dbReference>